<organism evidence="3 4">
    <name type="scientific">Buttiauxella gaviniae</name>
    <dbReference type="NCBI Taxonomy" id="82990"/>
    <lineage>
        <taxon>Bacteria</taxon>
        <taxon>Pseudomonadati</taxon>
        <taxon>Pseudomonadota</taxon>
        <taxon>Gammaproteobacteria</taxon>
        <taxon>Enterobacterales</taxon>
        <taxon>Enterobacteriaceae</taxon>
        <taxon>Buttiauxella</taxon>
    </lineage>
</organism>
<evidence type="ECO:0000256" key="2">
    <source>
        <dbReference type="SAM" id="SignalP"/>
    </source>
</evidence>
<feature type="compositionally biased region" description="Basic and acidic residues" evidence="1">
    <location>
        <begin position="44"/>
        <end position="57"/>
    </location>
</feature>
<protein>
    <submittedName>
        <fullName evidence="3">Multiple antibiotic resistance regulatory protein MarB</fullName>
    </submittedName>
</protein>
<dbReference type="RefSeq" id="WP_367597053.1">
    <property type="nucleotide sequence ID" value="NZ_JBFMVT010000002.1"/>
</dbReference>
<proteinExistence type="predicted"/>
<feature type="chain" id="PRO_5045807874" evidence="2">
    <location>
        <begin position="22"/>
        <end position="69"/>
    </location>
</feature>
<reference evidence="3 4" key="1">
    <citation type="submission" date="2024-07" db="EMBL/GenBank/DDBJ databases">
        <authorList>
            <person name="Wang L."/>
        </authorList>
    </citation>
    <scope>NUCLEOTIDE SEQUENCE [LARGE SCALE GENOMIC DNA]</scope>
    <source>
        <strain evidence="3 4">WL359</strain>
    </source>
</reference>
<gene>
    <name evidence="3" type="primary">marB</name>
    <name evidence="3" type="ORF">AB1E22_20450</name>
</gene>
<feature type="signal peptide" evidence="2">
    <location>
        <begin position="1"/>
        <end position="21"/>
    </location>
</feature>
<sequence length="69" mass="7437">MKRLLSAASLLLILASANVMAEQSGNFMATQTNHSGMIIPPSDNRGDNSHTMGDKSELLGTPYYHESTN</sequence>
<dbReference type="EMBL" id="JBFMVT010000002">
    <property type="protein sequence ID" value="MEW7315047.1"/>
    <property type="molecule type" value="Genomic_DNA"/>
</dbReference>
<accession>A0ABV3NZS0</accession>
<evidence type="ECO:0000256" key="1">
    <source>
        <dbReference type="SAM" id="MobiDB-lite"/>
    </source>
</evidence>
<comment type="caution">
    <text evidence="3">The sequence shown here is derived from an EMBL/GenBank/DDBJ whole genome shotgun (WGS) entry which is preliminary data.</text>
</comment>
<evidence type="ECO:0000313" key="4">
    <source>
        <dbReference type="Proteomes" id="UP001555342"/>
    </source>
</evidence>
<keyword evidence="4" id="KW-1185">Reference proteome</keyword>
<name>A0ABV3NZS0_9ENTR</name>
<dbReference type="Pfam" id="PF13999">
    <property type="entry name" value="MarB"/>
    <property type="match status" value="1"/>
</dbReference>
<dbReference type="InterPro" id="IPR025732">
    <property type="entry name" value="MarB"/>
</dbReference>
<keyword evidence="2" id="KW-0732">Signal</keyword>
<evidence type="ECO:0000313" key="3">
    <source>
        <dbReference type="EMBL" id="MEW7315047.1"/>
    </source>
</evidence>
<feature type="region of interest" description="Disordered" evidence="1">
    <location>
        <begin position="32"/>
        <end position="69"/>
    </location>
</feature>
<dbReference type="Proteomes" id="UP001555342">
    <property type="component" value="Unassembled WGS sequence"/>
</dbReference>